<dbReference type="Pfam" id="PF03814">
    <property type="entry name" value="KdpA"/>
    <property type="match status" value="1"/>
</dbReference>
<feature type="transmembrane region" description="Helical" evidence="10">
    <location>
        <begin position="6"/>
        <end position="23"/>
    </location>
</feature>
<feature type="region of interest" description="Disordered" evidence="9">
    <location>
        <begin position="177"/>
        <end position="210"/>
    </location>
</feature>
<evidence type="ECO:0000256" key="7">
    <source>
        <dbReference type="ARBA" id="ARBA00023065"/>
    </source>
</evidence>
<dbReference type="Proteomes" id="UP000254938">
    <property type="component" value="Unassembled WGS sequence"/>
</dbReference>
<keyword evidence="3" id="KW-0633">Potassium transport</keyword>
<evidence type="ECO:0000313" key="12">
    <source>
        <dbReference type="Proteomes" id="UP000254938"/>
    </source>
</evidence>
<dbReference type="PANTHER" id="PTHR30607">
    <property type="entry name" value="POTASSIUM-TRANSPORTING ATPASE A CHAIN"/>
    <property type="match status" value="1"/>
</dbReference>
<dbReference type="AlphaFoldDB" id="A0A377TNA8"/>
<keyword evidence="7" id="KW-0406">Ion transport</keyword>
<accession>A0A377TNA8</accession>
<evidence type="ECO:0000256" key="3">
    <source>
        <dbReference type="ARBA" id="ARBA00022538"/>
    </source>
</evidence>
<keyword evidence="1" id="KW-0813">Transport</keyword>
<evidence type="ECO:0000256" key="8">
    <source>
        <dbReference type="ARBA" id="ARBA00023136"/>
    </source>
</evidence>
<evidence type="ECO:0000313" key="11">
    <source>
        <dbReference type="EMBL" id="STS81175.1"/>
    </source>
</evidence>
<evidence type="ECO:0000256" key="1">
    <source>
        <dbReference type="ARBA" id="ARBA00022448"/>
    </source>
</evidence>
<evidence type="ECO:0000256" key="4">
    <source>
        <dbReference type="ARBA" id="ARBA00022692"/>
    </source>
</evidence>
<reference evidence="11 12" key="1">
    <citation type="submission" date="2018-06" db="EMBL/GenBank/DDBJ databases">
        <authorList>
            <consortium name="Pathogen Informatics"/>
            <person name="Doyle S."/>
        </authorList>
    </citation>
    <scope>NUCLEOTIDE SEQUENCE [LARGE SCALE GENOMIC DNA]</scope>
    <source>
        <strain evidence="11 12">NCTC9140</strain>
    </source>
</reference>
<organism evidence="11 12">
    <name type="scientific">Klebsiella pneumoniae</name>
    <dbReference type="NCBI Taxonomy" id="573"/>
    <lineage>
        <taxon>Bacteria</taxon>
        <taxon>Pseudomonadati</taxon>
        <taxon>Pseudomonadota</taxon>
        <taxon>Gammaproteobacteria</taxon>
        <taxon>Enterobacterales</taxon>
        <taxon>Enterobacteriaceae</taxon>
        <taxon>Klebsiella/Raoultella group</taxon>
        <taxon>Klebsiella</taxon>
        <taxon>Klebsiella pneumoniae complex</taxon>
    </lineage>
</organism>
<feature type="transmembrane region" description="Helical" evidence="10">
    <location>
        <begin position="124"/>
        <end position="141"/>
    </location>
</feature>
<dbReference type="PANTHER" id="PTHR30607:SF2">
    <property type="entry name" value="POTASSIUM-TRANSPORTING ATPASE POTASSIUM-BINDING SUBUNIT"/>
    <property type="match status" value="1"/>
</dbReference>
<keyword evidence="8 10" id="KW-0472">Membrane</keyword>
<dbReference type="InterPro" id="IPR004623">
    <property type="entry name" value="KdpA"/>
</dbReference>
<keyword evidence="5" id="KW-0630">Potassium</keyword>
<name>A0A377TNA8_KLEPN</name>
<protein>
    <submittedName>
        <fullName evidence="11">Potassium-transporting ATPase subunit A</fullName>
    </submittedName>
</protein>
<evidence type="ECO:0000256" key="5">
    <source>
        <dbReference type="ARBA" id="ARBA00022958"/>
    </source>
</evidence>
<gene>
    <name evidence="11" type="primary">kdpA_2</name>
    <name evidence="11" type="ORF">NCTC9140_02904</name>
</gene>
<keyword evidence="6 10" id="KW-1133">Transmembrane helix</keyword>
<dbReference type="GO" id="GO:0008556">
    <property type="term" value="F:P-type potassium transmembrane transporter activity"/>
    <property type="evidence" value="ECO:0007669"/>
    <property type="project" value="InterPro"/>
</dbReference>
<sequence>MVGLTVQNFLSAATGIAVVFALTRAFARQKMSTLGNAWVDLTRITLWLLLPLSLLVALFFIQQGVPQNLQAYQPFTTLEGVHQLLPMGPVASQEAIKLLGTNGGGFFNANSAHPFENPTALTNLVQMLAIFLIPAALCFAFGEVVSDRRQGRAILWAMTLIFILCVAVGDVGGDPRQPASADAGCRQQPEYGRKRESLRYSRQQSVRGDHHRRLLRRGQCHA</sequence>
<dbReference type="GO" id="GO:0005886">
    <property type="term" value="C:plasma membrane"/>
    <property type="evidence" value="ECO:0007669"/>
    <property type="project" value="TreeGrafter"/>
</dbReference>
<feature type="transmembrane region" description="Helical" evidence="10">
    <location>
        <begin position="44"/>
        <end position="65"/>
    </location>
</feature>
<evidence type="ECO:0000256" key="10">
    <source>
        <dbReference type="SAM" id="Phobius"/>
    </source>
</evidence>
<dbReference type="EMBL" id="UGKQ01000007">
    <property type="protein sequence ID" value="STS81175.1"/>
    <property type="molecule type" value="Genomic_DNA"/>
</dbReference>
<evidence type="ECO:0000256" key="2">
    <source>
        <dbReference type="ARBA" id="ARBA00022475"/>
    </source>
</evidence>
<evidence type="ECO:0000256" key="6">
    <source>
        <dbReference type="ARBA" id="ARBA00022989"/>
    </source>
</evidence>
<keyword evidence="2" id="KW-1003">Cell membrane</keyword>
<keyword evidence="4 10" id="KW-0812">Transmembrane</keyword>
<evidence type="ECO:0000256" key="9">
    <source>
        <dbReference type="SAM" id="MobiDB-lite"/>
    </source>
</evidence>
<proteinExistence type="predicted"/>
<feature type="transmembrane region" description="Helical" evidence="10">
    <location>
        <begin position="153"/>
        <end position="172"/>
    </location>
</feature>